<gene>
    <name evidence="2" type="ORF">Cgig2_001083</name>
</gene>
<proteinExistence type="predicted"/>
<keyword evidence="3" id="KW-1185">Reference proteome</keyword>
<evidence type="ECO:0000313" key="3">
    <source>
        <dbReference type="Proteomes" id="UP001153076"/>
    </source>
</evidence>
<dbReference type="AlphaFoldDB" id="A0A9Q1JMG4"/>
<evidence type="ECO:0000313" key="2">
    <source>
        <dbReference type="EMBL" id="KAJ8424400.1"/>
    </source>
</evidence>
<organism evidence="2 3">
    <name type="scientific">Carnegiea gigantea</name>
    <dbReference type="NCBI Taxonomy" id="171969"/>
    <lineage>
        <taxon>Eukaryota</taxon>
        <taxon>Viridiplantae</taxon>
        <taxon>Streptophyta</taxon>
        <taxon>Embryophyta</taxon>
        <taxon>Tracheophyta</taxon>
        <taxon>Spermatophyta</taxon>
        <taxon>Magnoliopsida</taxon>
        <taxon>eudicotyledons</taxon>
        <taxon>Gunneridae</taxon>
        <taxon>Pentapetalae</taxon>
        <taxon>Caryophyllales</taxon>
        <taxon>Cactineae</taxon>
        <taxon>Cactaceae</taxon>
        <taxon>Cactoideae</taxon>
        <taxon>Echinocereeae</taxon>
        <taxon>Carnegiea</taxon>
    </lineage>
</organism>
<feature type="region of interest" description="Disordered" evidence="1">
    <location>
        <begin position="1"/>
        <end position="56"/>
    </location>
</feature>
<sequence>MQFTSGDCEAGNGGKDGAKVGHSEERGNEVDDRGEEQKGCYSPDRPKSTNMFDSTNIGWGTLKDDTVREVDDEAQHKASVTGVKGEVQFECAIFGAQWKEGAGRTGSANVVSGCNDFVAKLVGSRPQLVDDDGEVLGYETESIVVTDVEAQMASEAFTLAVHITVATHDGKIVEGKVSHTGPKDDLPATSRSVPLPTLKASVSCGKGSAPVISEEKVALSLAFIKVTEFTDVLIWDIEHLLCS</sequence>
<evidence type="ECO:0000256" key="1">
    <source>
        <dbReference type="SAM" id="MobiDB-lite"/>
    </source>
</evidence>
<accession>A0A9Q1JMG4</accession>
<dbReference type="EMBL" id="JAKOGI010001690">
    <property type="protein sequence ID" value="KAJ8424400.1"/>
    <property type="molecule type" value="Genomic_DNA"/>
</dbReference>
<protein>
    <submittedName>
        <fullName evidence="2">Uncharacterized protein</fullName>
    </submittedName>
</protein>
<dbReference type="Proteomes" id="UP001153076">
    <property type="component" value="Unassembled WGS sequence"/>
</dbReference>
<feature type="compositionally biased region" description="Basic and acidic residues" evidence="1">
    <location>
        <begin position="16"/>
        <end position="38"/>
    </location>
</feature>
<name>A0A9Q1JMG4_9CARY</name>
<comment type="caution">
    <text evidence="2">The sequence shown here is derived from an EMBL/GenBank/DDBJ whole genome shotgun (WGS) entry which is preliminary data.</text>
</comment>
<reference evidence="2" key="1">
    <citation type="submission" date="2022-04" db="EMBL/GenBank/DDBJ databases">
        <title>Carnegiea gigantea Genome sequencing and assembly v2.</title>
        <authorList>
            <person name="Copetti D."/>
            <person name="Sanderson M.J."/>
            <person name="Burquez A."/>
            <person name="Wojciechowski M.F."/>
        </authorList>
    </citation>
    <scope>NUCLEOTIDE SEQUENCE</scope>
    <source>
        <strain evidence="2">SGP5-SGP5p</strain>
        <tissue evidence="2">Aerial part</tissue>
    </source>
</reference>